<dbReference type="SUPFAM" id="SSF56300">
    <property type="entry name" value="Metallo-dependent phosphatases"/>
    <property type="match status" value="1"/>
</dbReference>
<dbReference type="PANTHER" id="PTHR39323:SF1">
    <property type="entry name" value="BLR1149 PROTEIN"/>
    <property type="match status" value="1"/>
</dbReference>
<organism evidence="2 3">
    <name type="scientific">Methylobacterium isbiliense</name>
    <dbReference type="NCBI Taxonomy" id="315478"/>
    <lineage>
        <taxon>Bacteria</taxon>
        <taxon>Pseudomonadati</taxon>
        <taxon>Pseudomonadota</taxon>
        <taxon>Alphaproteobacteria</taxon>
        <taxon>Hyphomicrobiales</taxon>
        <taxon>Methylobacteriaceae</taxon>
        <taxon>Methylobacterium</taxon>
    </lineage>
</organism>
<dbReference type="RefSeq" id="WP_238235228.1">
    <property type="nucleotide sequence ID" value="NZ_BPQQ01000023.1"/>
</dbReference>
<dbReference type="EMBL" id="BPQQ01000023">
    <property type="protein sequence ID" value="GJE00339.1"/>
    <property type="molecule type" value="Genomic_DNA"/>
</dbReference>
<name>A0ABQ4SEY4_9HYPH</name>
<reference evidence="2" key="2">
    <citation type="submission" date="2021-08" db="EMBL/GenBank/DDBJ databases">
        <authorList>
            <person name="Tani A."/>
            <person name="Ola A."/>
            <person name="Ogura Y."/>
            <person name="Katsura K."/>
            <person name="Hayashi T."/>
        </authorList>
    </citation>
    <scope>NUCLEOTIDE SEQUENCE</scope>
    <source>
        <strain evidence="2">DSM 17168</strain>
    </source>
</reference>
<feature type="domain" description="Calcineurin-like phosphoesterase" evidence="1">
    <location>
        <begin position="50"/>
        <end position="141"/>
    </location>
</feature>
<dbReference type="InterPro" id="IPR026336">
    <property type="entry name" value="PdeM-like"/>
</dbReference>
<evidence type="ECO:0000313" key="3">
    <source>
        <dbReference type="Proteomes" id="UP001055153"/>
    </source>
</evidence>
<dbReference type="InterPro" id="IPR029052">
    <property type="entry name" value="Metallo-depent_PP-like"/>
</dbReference>
<evidence type="ECO:0000313" key="2">
    <source>
        <dbReference type="EMBL" id="GJE00339.1"/>
    </source>
</evidence>
<dbReference type="Gene3D" id="3.60.21.10">
    <property type="match status" value="1"/>
</dbReference>
<dbReference type="Pfam" id="PF00149">
    <property type="entry name" value="Metallophos"/>
    <property type="match status" value="1"/>
</dbReference>
<proteinExistence type="predicted"/>
<reference evidence="2" key="1">
    <citation type="journal article" date="2021" name="Front. Microbiol.">
        <title>Comprehensive Comparative Genomics and Phenotyping of Methylobacterium Species.</title>
        <authorList>
            <person name="Alessa O."/>
            <person name="Ogura Y."/>
            <person name="Fujitani Y."/>
            <person name="Takami H."/>
            <person name="Hayashi T."/>
            <person name="Sahin N."/>
            <person name="Tani A."/>
        </authorList>
    </citation>
    <scope>NUCLEOTIDE SEQUENCE</scope>
    <source>
        <strain evidence="2">DSM 17168</strain>
    </source>
</reference>
<dbReference type="NCBIfam" id="TIGR04123">
    <property type="entry name" value="P_estr_lig_assc"/>
    <property type="match status" value="1"/>
</dbReference>
<keyword evidence="3" id="KW-1185">Reference proteome</keyword>
<protein>
    <recommendedName>
        <fullName evidence="1">Calcineurin-like phosphoesterase domain-containing protein</fullName>
    </recommendedName>
</protein>
<evidence type="ECO:0000259" key="1">
    <source>
        <dbReference type="Pfam" id="PF00149"/>
    </source>
</evidence>
<dbReference type="InterPro" id="IPR004843">
    <property type="entry name" value="Calcineurin-like_PHP"/>
</dbReference>
<gene>
    <name evidence="2" type="ORF">GMJLKIPL_2260</name>
</gene>
<dbReference type="PANTHER" id="PTHR39323">
    <property type="entry name" value="BLR1149 PROTEIN"/>
    <property type="match status" value="1"/>
</dbReference>
<dbReference type="Proteomes" id="UP001055153">
    <property type="component" value="Unassembled WGS sequence"/>
</dbReference>
<accession>A0ABQ4SEY4</accession>
<comment type="caution">
    <text evidence="2">The sequence shown here is derived from an EMBL/GenBank/DDBJ whole genome shotgun (WGS) entry which is preliminary data.</text>
</comment>
<sequence length="250" mass="26521">MSQGTRAREDDTTVTPALKLEKTRKTPTLTLAGEALTLDLSGALWLEAHRTLVVSDLHLEKGSAFAARSGQFLPPYDTRETLACLHEVVARFDPACVVALGDSFHDAGGPGRMDEGDRALIAALQEGRDWVWISGNHDRAVQDGVGGRFADTLAVGGLTLRHEPVPGGAPGEVAGHLHPVGKVAMRGRAVRRRCFVGDAGRLVMPAFGAYTGGLNVRSPAFDALFPDGLTAHLLGDGRLFAIGRAMLARD</sequence>